<sequence>MSLTIEEVPWVHPDADRLRRAQRAELHARYGSEDHEPGHEPSAADVPVFLIARDESGRAVACGGLRPLDDDILGPGHIEIKRMFVLPDARGLGASVAVLRRLEERAAELGACRLVLETGERQPDAIRFYTREGYSPIPGFGDYAGAPESVCFGRDLGN</sequence>
<dbReference type="AlphaFoldDB" id="A0A3L7A5G9"/>
<dbReference type="Gene3D" id="3.40.630.30">
    <property type="match status" value="1"/>
</dbReference>
<dbReference type="CDD" id="cd04301">
    <property type="entry name" value="NAT_SF"/>
    <property type="match status" value="1"/>
</dbReference>
<evidence type="ECO:0000313" key="4">
    <source>
        <dbReference type="EMBL" id="RLP75566.1"/>
    </source>
</evidence>
<organism evidence="4 5">
    <name type="scientific">Mycetocola tolaasinivorans</name>
    <dbReference type="NCBI Taxonomy" id="76635"/>
    <lineage>
        <taxon>Bacteria</taxon>
        <taxon>Bacillati</taxon>
        <taxon>Actinomycetota</taxon>
        <taxon>Actinomycetes</taxon>
        <taxon>Micrococcales</taxon>
        <taxon>Microbacteriaceae</taxon>
        <taxon>Mycetocola</taxon>
    </lineage>
</organism>
<dbReference type="EMBL" id="RCUX01000006">
    <property type="protein sequence ID" value="RLP75566.1"/>
    <property type="molecule type" value="Genomic_DNA"/>
</dbReference>
<dbReference type="PROSITE" id="PS51186">
    <property type="entry name" value="GNAT"/>
    <property type="match status" value="1"/>
</dbReference>
<dbReference type="OrthoDB" id="70840at2"/>
<dbReference type="Pfam" id="PF00583">
    <property type="entry name" value="Acetyltransf_1"/>
    <property type="match status" value="1"/>
</dbReference>
<comment type="caution">
    <text evidence="4">The sequence shown here is derived from an EMBL/GenBank/DDBJ whole genome shotgun (WGS) entry which is preliminary data.</text>
</comment>
<evidence type="ECO:0000259" key="3">
    <source>
        <dbReference type="PROSITE" id="PS51186"/>
    </source>
</evidence>
<dbReference type="PANTHER" id="PTHR43877">
    <property type="entry name" value="AMINOALKYLPHOSPHONATE N-ACETYLTRANSFERASE-RELATED-RELATED"/>
    <property type="match status" value="1"/>
</dbReference>
<reference evidence="4 5" key="1">
    <citation type="submission" date="2018-10" db="EMBL/GenBank/DDBJ databases">
        <authorList>
            <person name="Li J."/>
        </authorList>
    </citation>
    <scope>NUCLEOTIDE SEQUENCE [LARGE SCALE GENOMIC DNA]</scope>
    <source>
        <strain evidence="4 5">IF 016277</strain>
    </source>
</reference>
<dbReference type="InterPro" id="IPR000182">
    <property type="entry name" value="GNAT_dom"/>
</dbReference>
<dbReference type="InterPro" id="IPR016181">
    <property type="entry name" value="Acyl_CoA_acyltransferase"/>
</dbReference>
<dbReference type="GO" id="GO:0016747">
    <property type="term" value="F:acyltransferase activity, transferring groups other than amino-acyl groups"/>
    <property type="evidence" value="ECO:0007669"/>
    <property type="project" value="InterPro"/>
</dbReference>
<name>A0A3L7A5G9_9MICO</name>
<dbReference type="RefSeq" id="WP_121648538.1">
    <property type="nucleotide sequence ID" value="NZ_RCUX01000006.1"/>
</dbReference>
<evidence type="ECO:0000256" key="2">
    <source>
        <dbReference type="ARBA" id="ARBA00023315"/>
    </source>
</evidence>
<proteinExistence type="predicted"/>
<evidence type="ECO:0000256" key="1">
    <source>
        <dbReference type="ARBA" id="ARBA00022679"/>
    </source>
</evidence>
<dbReference type="SUPFAM" id="SSF55729">
    <property type="entry name" value="Acyl-CoA N-acyltransferases (Nat)"/>
    <property type="match status" value="1"/>
</dbReference>
<feature type="domain" description="N-acetyltransferase" evidence="3">
    <location>
        <begin position="3"/>
        <end position="157"/>
    </location>
</feature>
<keyword evidence="5" id="KW-1185">Reference proteome</keyword>
<dbReference type="InterPro" id="IPR050832">
    <property type="entry name" value="Bact_Acetyltransf"/>
</dbReference>
<evidence type="ECO:0000313" key="5">
    <source>
        <dbReference type="Proteomes" id="UP000272503"/>
    </source>
</evidence>
<gene>
    <name evidence="4" type="ORF">D9V32_08815</name>
</gene>
<keyword evidence="2" id="KW-0012">Acyltransferase</keyword>
<protein>
    <submittedName>
        <fullName evidence="4">GNAT family N-acetyltransferase</fullName>
    </submittedName>
</protein>
<accession>A0A3L7A5G9</accession>
<dbReference type="Proteomes" id="UP000272503">
    <property type="component" value="Unassembled WGS sequence"/>
</dbReference>
<keyword evidence="1 4" id="KW-0808">Transferase</keyword>
<dbReference type="PANTHER" id="PTHR43877:SF2">
    <property type="entry name" value="AMINOALKYLPHOSPHONATE N-ACETYLTRANSFERASE-RELATED"/>
    <property type="match status" value="1"/>
</dbReference>